<comment type="pathway">
    <text evidence="3 19">Cofactor biosynthesis; adenosylcobalamin biosynthesis; adenosylcobalamin from cob(II)yrinate a,c-diamide: step 7/7.</text>
</comment>
<reference evidence="20 21" key="1">
    <citation type="submission" date="2016-01" db="EMBL/GenBank/DDBJ databases">
        <title>Investigation of taxonomic status of Bacillus aminovorans.</title>
        <authorList>
            <person name="Verma A."/>
            <person name="Pal Y."/>
            <person name="Krishnamurthi S."/>
        </authorList>
    </citation>
    <scope>NUCLEOTIDE SEQUENCE [LARGE SCALE GENOMIC DNA]</scope>
    <source>
        <strain evidence="20 21">DSM 4337</strain>
    </source>
</reference>
<comment type="caution">
    <text evidence="20">The sequence shown here is derived from an EMBL/GenBank/DDBJ whole genome shotgun (WGS) entry which is preliminary data.</text>
</comment>
<evidence type="ECO:0000256" key="19">
    <source>
        <dbReference type="HAMAP-Rule" id="MF_00719"/>
    </source>
</evidence>
<dbReference type="PANTHER" id="PTHR34148:SF1">
    <property type="entry name" value="ADENOSYLCOBINAMIDE-GDP RIBAZOLETRANSFERASE"/>
    <property type="match status" value="1"/>
</dbReference>
<evidence type="ECO:0000256" key="11">
    <source>
        <dbReference type="ARBA" id="ARBA00022842"/>
    </source>
</evidence>
<evidence type="ECO:0000256" key="7">
    <source>
        <dbReference type="ARBA" id="ARBA00022475"/>
    </source>
</evidence>
<dbReference type="UniPathway" id="UPA00148">
    <property type="reaction ID" value="UER00238"/>
</dbReference>
<evidence type="ECO:0000256" key="9">
    <source>
        <dbReference type="ARBA" id="ARBA00022679"/>
    </source>
</evidence>
<feature type="transmembrane region" description="Helical" evidence="19">
    <location>
        <begin position="114"/>
        <end position="133"/>
    </location>
</feature>
<evidence type="ECO:0000256" key="12">
    <source>
        <dbReference type="ARBA" id="ARBA00022989"/>
    </source>
</evidence>
<dbReference type="GO" id="GO:0051073">
    <property type="term" value="F:adenosylcobinamide-GDP ribazoletransferase activity"/>
    <property type="evidence" value="ECO:0007669"/>
    <property type="project" value="UniProtKB-UniRule"/>
</dbReference>
<feature type="transmembrane region" description="Helical" evidence="19">
    <location>
        <begin position="63"/>
        <end position="85"/>
    </location>
</feature>
<evidence type="ECO:0000256" key="15">
    <source>
        <dbReference type="ARBA" id="ARBA00032605"/>
    </source>
</evidence>
<comment type="catalytic activity">
    <reaction evidence="17 19">
        <text>alpha-ribazole + adenosylcob(III)inamide-GDP = adenosylcob(III)alamin + GMP + H(+)</text>
        <dbReference type="Rhea" id="RHEA:16049"/>
        <dbReference type="ChEBI" id="CHEBI:10329"/>
        <dbReference type="ChEBI" id="CHEBI:15378"/>
        <dbReference type="ChEBI" id="CHEBI:18408"/>
        <dbReference type="ChEBI" id="CHEBI:58115"/>
        <dbReference type="ChEBI" id="CHEBI:60487"/>
        <dbReference type="EC" id="2.7.8.26"/>
    </reaction>
</comment>
<evidence type="ECO:0000313" key="21">
    <source>
        <dbReference type="Proteomes" id="UP000077271"/>
    </source>
</evidence>
<dbReference type="EC" id="2.7.8.26" evidence="5 19"/>
<feature type="transmembrane region" description="Helical" evidence="19">
    <location>
        <begin position="33"/>
        <end position="56"/>
    </location>
</feature>
<dbReference type="EMBL" id="LQWZ01000036">
    <property type="protein sequence ID" value="OAH53181.1"/>
    <property type="molecule type" value="Genomic_DNA"/>
</dbReference>
<dbReference type="GO" id="GO:0009236">
    <property type="term" value="P:cobalamin biosynthetic process"/>
    <property type="evidence" value="ECO:0007669"/>
    <property type="project" value="UniProtKB-UniRule"/>
</dbReference>
<evidence type="ECO:0000256" key="18">
    <source>
        <dbReference type="ARBA" id="ARBA00049504"/>
    </source>
</evidence>
<keyword evidence="10 19" id="KW-0812">Transmembrane</keyword>
<keyword evidence="12 19" id="KW-1133">Transmembrane helix</keyword>
<feature type="transmembrane region" description="Helical" evidence="19">
    <location>
        <begin position="145"/>
        <end position="165"/>
    </location>
</feature>
<dbReference type="OrthoDB" id="9794626at2"/>
<comment type="similarity">
    <text evidence="4 19">Belongs to the CobS family.</text>
</comment>
<gene>
    <name evidence="19" type="primary">cobS</name>
    <name evidence="20" type="ORF">AWH48_12555</name>
</gene>
<keyword evidence="7 19" id="KW-1003">Cell membrane</keyword>
<evidence type="ECO:0000256" key="13">
    <source>
        <dbReference type="ARBA" id="ARBA00023136"/>
    </source>
</evidence>
<evidence type="ECO:0000256" key="6">
    <source>
        <dbReference type="ARBA" id="ARBA00015850"/>
    </source>
</evidence>
<dbReference type="GO" id="GO:0008818">
    <property type="term" value="F:cobalamin 5'-phosphate synthase activity"/>
    <property type="evidence" value="ECO:0007669"/>
    <property type="project" value="UniProtKB-UniRule"/>
</dbReference>
<feature type="transmembrane region" description="Helical" evidence="19">
    <location>
        <begin position="185"/>
        <end position="218"/>
    </location>
</feature>
<evidence type="ECO:0000256" key="10">
    <source>
        <dbReference type="ARBA" id="ARBA00022692"/>
    </source>
</evidence>
<evidence type="ECO:0000256" key="4">
    <source>
        <dbReference type="ARBA" id="ARBA00010561"/>
    </source>
</evidence>
<evidence type="ECO:0000256" key="5">
    <source>
        <dbReference type="ARBA" id="ARBA00013200"/>
    </source>
</evidence>
<sequence length="259" mass="28733">MKAYLYAAGIIIQFFSVLPLHKTLPMEKAELRAVLHLFPVLGLAKGILYAGAFWVLLEWNLPFSALAVAFIVWLLPIAFTGGLHLDGWMDWADAHFSFRDKDRRLTILNDPRTGAFGVLALVLLLSAKFLFIYETVAAGSGNAMFVLLIPFLAQLLTGLFLQYVPPAKEEGLAYFFRKGHSKSLPYIYAAFIIAAGSIYSMSPLFWIMLGCSGFYFVLIKRGMQKEFGGVTGDLLGAAQEGAELLLWMIVWLSVCFATV</sequence>
<keyword evidence="9 19" id="KW-0808">Transferase</keyword>
<dbReference type="Proteomes" id="UP000077271">
    <property type="component" value="Unassembled WGS sequence"/>
</dbReference>
<feature type="transmembrane region" description="Helical" evidence="19">
    <location>
        <begin position="5"/>
        <end position="21"/>
    </location>
</feature>
<evidence type="ECO:0000256" key="17">
    <source>
        <dbReference type="ARBA" id="ARBA00048623"/>
    </source>
</evidence>
<protein>
    <recommendedName>
        <fullName evidence="6 19">Adenosylcobinamide-GDP ribazoletransferase</fullName>
        <ecNumber evidence="5 19">2.7.8.26</ecNumber>
    </recommendedName>
    <alternativeName>
        <fullName evidence="16 19">Cobalamin synthase</fullName>
    </alternativeName>
    <alternativeName>
        <fullName evidence="15 19">Cobalamin-5'-phosphate synthase</fullName>
    </alternativeName>
</protein>
<dbReference type="PANTHER" id="PTHR34148">
    <property type="entry name" value="ADENOSYLCOBINAMIDE-GDP RIBAZOLETRANSFERASE"/>
    <property type="match status" value="1"/>
</dbReference>
<evidence type="ECO:0000256" key="3">
    <source>
        <dbReference type="ARBA" id="ARBA00004663"/>
    </source>
</evidence>
<dbReference type="GO" id="GO:0005886">
    <property type="term" value="C:plasma membrane"/>
    <property type="evidence" value="ECO:0007669"/>
    <property type="project" value="UniProtKB-SubCell"/>
</dbReference>
<evidence type="ECO:0000313" key="20">
    <source>
        <dbReference type="EMBL" id="OAH53181.1"/>
    </source>
</evidence>
<dbReference type="Pfam" id="PF02654">
    <property type="entry name" value="CobS"/>
    <property type="match status" value="1"/>
</dbReference>
<accession>A0A177KKS7</accession>
<keyword evidence="11 19" id="KW-0460">Magnesium</keyword>
<evidence type="ECO:0000256" key="16">
    <source>
        <dbReference type="ARBA" id="ARBA00032853"/>
    </source>
</evidence>
<evidence type="ECO:0000256" key="1">
    <source>
        <dbReference type="ARBA" id="ARBA00001946"/>
    </source>
</evidence>
<comment type="function">
    <text evidence="14 19">Joins adenosylcobinamide-GDP and alpha-ribazole to generate adenosylcobalamin (Ado-cobalamin). Also synthesizes adenosylcobalamin 5'-phosphate from adenosylcobinamide-GDP and alpha-ribazole 5'-phosphate.</text>
</comment>
<evidence type="ECO:0000256" key="14">
    <source>
        <dbReference type="ARBA" id="ARBA00025228"/>
    </source>
</evidence>
<comment type="cofactor">
    <cofactor evidence="1 19">
        <name>Mg(2+)</name>
        <dbReference type="ChEBI" id="CHEBI:18420"/>
    </cofactor>
</comment>
<name>A0A177KKS7_9BACI</name>
<organism evidence="20 21">
    <name type="scientific">Domibacillus aminovorans</name>
    <dbReference type="NCBI Taxonomy" id="29332"/>
    <lineage>
        <taxon>Bacteria</taxon>
        <taxon>Bacillati</taxon>
        <taxon>Bacillota</taxon>
        <taxon>Bacilli</taxon>
        <taxon>Bacillales</taxon>
        <taxon>Bacillaceae</taxon>
        <taxon>Domibacillus</taxon>
    </lineage>
</organism>
<dbReference type="InterPro" id="IPR003805">
    <property type="entry name" value="CobS"/>
</dbReference>
<proteinExistence type="inferred from homology"/>
<evidence type="ECO:0000256" key="2">
    <source>
        <dbReference type="ARBA" id="ARBA00004651"/>
    </source>
</evidence>
<keyword evidence="13 19" id="KW-0472">Membrane</keyword>
<dbReference type="AlphaFoldDB" id="A0A177KKS7"/>
<comment type="subcellular location">
    <subcellularLocation>
        <location evidence="2 19">Cell membrane</location>
        <topology evidence="2 19">Multi-pass membrane protein</topology>
    </subcellularLocation>
</comment>
<dbReference type="HAMAP" id="MF_00719">
    <property type="entry name" value="CobS"/>
    <property type="match status" value="1"/>
</dbReference>
<keyword evidence="8 19" id="KW-0169">Cobalamin biosynthesis</keyword>
<dbReference type="RefSeq" id="WP_063975540.1">
    <property type="nucleotide sequence ID" value="NZ_LQWZ01000036.1"/>
</dbReference>
<evidence type="ECO:0000256" key="8">
    <source>
        <dbReference type="ARBA" id="ARBA00022573"/>
    </source>
</evidence>
<comment type="catalytic activity">
    <reaction evidence="18 19">
        <text>alpha-ribazole 5'-phosphate + adenosylcob(III)inamide-GDP = adenosylcob(III)alamin 5'-phosphate + GMP + H(+)</text>
        <dbReference type="Rhea" id="RHEA:23560"/>
        <dbReference type="ChEBI" id="CHEBI:15378"/>
        <dbReference type="ChEBI" id="CHEBI:57918"/>
        <dbReference type="ChEBI" id="CHEBI:58115"/>
        <dbReference type="ChEBI" id="CHEBI:60487"/>
        <dbReference type="ChEBI" id="CHEBI:60493"/>
        <dbReference type="EC" id="2.7.8.26"/>
    </reaction>
</comment>